<evidence type="ECO:0000256" key="3">
    <source>
        <dbReference type="ARBA" id="ARBA00022692"/>
    </source>
</evidence>
<dbReference type="RefSeq" id="WP_041495805.1">
    <property type="nucleotide sequence ID" value="NZ_AP014548.1"/>
</dbReference>
<keyword evidence="3 6" id="KW-0812">Transmembrane</keyword>
<evidence type="ECO:0000256" key="1">
    <source>
        <dbReference type="ARBA" id="ARBA00004141"/>
    </source>
</evidence>
<evidence type="ECO:0000256" key="6">
    <source>
        <dbReference type="SAM" id="Phobius"/>
    </source>
</evidence>
<protein>
    <recommendedName>
        <fullName evidence="9">COG2363</fullName>
    </recommendedName>
</protein>
<comment type="similarity">
    <text evidence="2">Belongs to the UPF0382 family.</text>
</comment>
<dbReference type="HOGENOM" id="CLU_096548_3_1_10"/>
<dbReference type="PANTHER" id="PTHR43461:SF1">
    <property type="entry name" value="TRANSMEMBRANE PROTEIN 256"/>
    <property type="match status" value="1"/>
</dbReference>
<feature type="transmembrane region" description="Helical" evidence="6">
    <location>
        <begin position="70"/>
        <end position="88"/>
    </location>
</feature>
<evidence type="ECO:0000256" key="2">
    <source>
        <dbReference type="ARBA" id="ARBA00009694"/>
    </source>
</evidence>
<dbReference type="Proteomes" id="UP000031760">
    <property type="component" value="Chromosome"/>
</dbReference>
<accession>W8VQL9</accession>
<dbReference type="GO" id="GO:0005886">
    <property type="term" value="C:plasma membrane"/>
    <property type="evidence" value="ECO:0007669"/>
    <property type="project" value="TreeGrafter"/>
</dbReference>
<feature type="transmembrane region" description="Helical" evidence="6">
    <location>
        <begin position="47"/>
        <end position="63"/>
    </location>
</feature>
<gene>
    <name evidence="7" type="ORF">NMS_1141</name>
</gene>
<keyword evidence="5 6" id="KW-0472">Membrane</keyword>
<comment type="subcellular location">
    <subcellularLocation>
        <location evidence="1">Membrane</location>
        <topology evidence="1">Multi-pass membrane protein</topology>
    </subcellularLocation>
</comment>
<dbReference type="Pfam" id="PF04241">
    <property type="entry name" value="DUF423"/>
    <property type="match status" value="1"/>
</dbReference>
<dbReference type="AlphaFoldDB" id="W8VQL9"/>
<dbReference type="PANTHER" id="PTHR43461">
    <property type="entry name" value="TRANSMEMBRANE PROTEIN 256"/>
    <property type="match status" value="1"/>
</dbReference>
<name>W8VQL9_9FLAO</name>
<evidence type="ECO:0008006" key="9">
    <source>
        <dbReference type="Google" id="ProtNLM"/>
    </source>
</evidence>
<evidence type="ECO:0000313" key="7">
    <source>
        <dbReference type="EMBL" id="BAO55150.1"/>
    </source>
</evidence>
<keyword evidence="8" id="KW-1185">Reference proteome</keyword>
<organism evidence="7 8">
    <name type="scientific">Nonlabens marinus S1-08</name>
    <dbReference type="NCBI Taxonomy" id="1454201"/>
    <lineage>
        <taxon>Bacteria</taxon>
        <taxon>Pseudomonadati</taxon>
        <taxon>Bacteroidota</taxon>
        <taxon>Flavobacteriia</taxon>
        <taxon>Flavobacteriales</taxon>
        <taxon>Flavobacteriaceae</taxon>
        <taxon>Nonlabens</taxon>
    </lineage>
</organism>
<reference evidence="7 8" key="1">
    <citation type="journal article" date="2014" name="Proc. Natl. Acad. Sci. U.S.A.">
        <title>Functional characterization of flavobacteria rhodopsins reveals a unique class of light-driven chloride pump in bacteria.</title>
        <authorList>
            <person name="Yoshizawa S."/>
            <person name="Kumagai Y."/>
            <person name="Kim H."/>
            <person name="Ogura Y."/>
            <person name="Hayashi T."/>
            <person name="Iwasaki W."/>
            <person name="DeLong E.F."/>
            <person name="Kogure K."/>
        </authorList>
    </citation>
    <scope>NUCLEOTIDE SEQUENCE [LARGE SCALE GENOMIC DNA]</scope>
    <source>
        <strain evidence="7 8">S1-08</strain>
    </source>
</reference>
<dbReference type="KEGG" id="nmf:NMS_1141"/>
<proteinExistence type="inferred from homology"/>
<dbReference type="STRING" id="1454201.NMS_1141"/>
<feature type="transmembrane region" description="Helical" evidence="6">
    <location>
        <begin position="100"/>
        <end position="121"/>
    </location>
</feature>
<sequence length="128" mass="14225">MEKKLLMTGSILMLIAVILGAMAAHTLENYLNIDQMNSFQTGVRYQIYHALVMLIISQVNLLSSHSKKVLWILFLAGTILFSFSIYLLSTTAITSLDFRFLGPITPIGGLLLISGWIYGIIKISLFKG</sequence>
<evidence type="ECO:0000256" key="5">
    <source>
        <dbReference type="ARBA" id="ARBA00023136"/>
    </source>
</evidence>
<dbReference type="OrthoDB" id="9802121at2"/>
<keyword evidence="4 6" id="KW-1133">Transmembrane helix</keyword>
<dbReference type="EMBL" id="AP014548">
    <property type="protein sequence ID" value="BAO55150.1"/>
    <property type="molecule type" value="Genomic_DNA"/>
</dbReference>
<evidence type="ECO:0000256" key="4">
    <source>
        <dbReference type="ARBA" id="ARBA00022989"/>
    </source>
</evidence>
<dbReference type="InterPro" id="IPR006696">
    <property type="entry name" value="DUF423"/>
</dbReference>
<evidence type="ECO:0000313" key="8">
    <source>
        <dbReference type="Proteomes" id="UP000031760"/>
    </source>
</evidence>